<evidence type="ECO:0000313" key="3">
    <source>
        <dbReference type="EMBL" id="SDM03063.1"/>
    </source>
</evidence>
<feature type="signal peptide" evidence="1">
    <location>
        <begin position="1"/>
        <end position="18"/>
    </location>
</feature>
<dbReference type="SUPFAM" id="SSF52833">
    <property type="entry name" value="Thioredoxin-like"/>
    <property type="match status" value="1"/>
</dbReference>
<protein>
    <submittedName>
        <fullName evidence="3">Redoxin</fullName>
    </submittedName>
</protein>
<dbReference type="CDD" id="cd02966">
    <property type="entry name" value="TlpA_like_family"/>
    <property type="match status" value="1"/>
</dbReference>
<dbReference type="EMBL" id="FNGY01000002">
    <property type="protein sequence ID" value="SDM03063.1"/>
    <property type="molecule type" value="Genomic_DNA"/>
</dbReference>
<feature type="chain" id="PRO_5010314479" evidence="1">
    <location>
        <begin position="19"/>
        <end position="479"/>
    </location>
</feature>
<dbReference type="RefSeq" id="WP_074605602.1">
    <property type="nucleotide sequence ID" value="NZ_FNGY01000002.1"/>
</dbReference>
<sequence length="479" mass="55569">MKQFLSLYFIFFVLTANAQDRNNVIIKVMDKHIAENKYLEVYKSGGALLKELKLDTLVSDVQKTSDSTYNVIIKDVKSPVLLYCDLLNLDAELFLVQPKDIINLEIIRKPGSASNILLVEGKNHLNYQLTSFIDTLHTIKKFKELKLKAKTMEKAFSMVDSLYEVNKKFIDETTGDKNILLKKILYDVNNTTQLWWINSWVDNNQSLSKNDLLVITQKYCVPDKISPSFPQILYSNFYGYPLKTSLMLFEKADTSGEEALIKRTKIIEKNYSGQAKDFLLSNVYYHYSLHENPDLKATNQWYLMYKDKLIEKGYNDLIRLAYYKLNLLNKVLPENILNVRLINDLKQQVTLRGILNQNKKDKVIDIWATWCGACIASFTFSKDEVDQLKEQGVDFVYISIDKADKEKEMDVLAKRHSLKSYRLIEKDVGIFKKYFEIYSIPRSMLIDRDGKLQQVSLPVAHIPGELSSRIKQALKNNKH</sequence>
<dbReference type="OrthoDB" id="1098640at2"/>
<dbReference type="PROSITE" id="PS51352">
    <property type="entry name" value="THIOREDOXIN_2"/>
    <property type="match status" value="1"/>
</dbReference>
<dbReference type="InterPro" id="IPR013766">
    <property type="entry name" value="Thioredoxin_domain"/>
</dbReference>
<evidence type="ECO:0000256" key="1">
    <source>
        <dbReference type="SAM" id="SignalP"/>
    </source>
</evidence>
<evidence type="ECO:0000313" key="4">
    <source>
        <dbReference type="Proteomes" id="UP000183200"/>
    </source>
</evidence>
<dbReference type="PANTHER" id="PTHR42852:SF13">
    <property type="entry name" value="PROTEIN DIPZ"/>
    <property type="match status" value="1"/>
</dbReference>
<accession>A0A1G9PWM2</accession>
<feature type="domain" description="Thioredoxin" evidence="2">
    <location>
        <begin position="326"/>
        <end position="475"/>
    </location>
</feature>
<dbReference type="GO" id="GO:0016491">
    <property type="term" value="F:oxidoreductase activity"/>
    <property type="evidence" value="ECO:0007669"/>
    <property type="project" value="InterPro"/>
</dbReference>
<dbReference type="Pfam" id="PF08534">
    <property type="entry name" value="Redoxin"/>
    <property type="match status" value="1"/>
</dbReference>
<dbReference type="InterPro" id="IPR013740">
    <property type="entry name" value="Redoxin"/>
</dbReference>
<gene>
    <name evidence="3" type="ORF">SAMN05421820_102788</name>
</gene>
<dbReference type="Proteomes" id="UP000183200">
    <property type="component" value="Unassembled WGS sequence"/>
</dbReference>
<dbReference type="InterPro" id="IPR036249">
    <property type="entry name" value="Thioredoxin-like_sf"/>
</dbReference>
<organism evidence="3 4">
    <name type="scientific">Pedobacter steynii</name>
    <dbReference type="NCBI Taxonomy" id="430522"/>
    <lineage>
        <taxon>Bacteria</taxon>
        <taxon>Pseudomonadati</taxon>
        <taxon>Bacteroidota</taxon>
        <taxon>Sphingobacteriia</taxon>
        <taxon>Sphingobacteriales</taxon>
        <taxon>Sphingobacteriaceae</taxon>
        <taxon>Pedobacter</taxon>
    </lineage>
</organism>
<proteinExistence type="predicted"/>
<dbReference type="InterPro" id="IPR050553">
    <property type="entry name" value="Thioredoxin_ResA/DsbE_sf"/>
</dbReference>
<name>A0A1G9PWM2_9SPHI</name>
<dbReference type="Gene3D" id="3.40.30.10">
    <property type="entry name" value="Glutaredoxin"/>
    <property type="match status" value="1"/>
</dbReference>
<dbReference type="AlphaFoldDB" id="A0A1G9PWM2"/>
<evidence type="ECO:0000259" key="2">
    <source>
        <dbReference type="PROSITE" id="PS51352"/>
    </source>
</evidence>
<keyword evidence="4" id="KW-1185">Reference proteome</keyword>
<dbReference type="PANTHER" id="PTHR42852">
    <property type="entry name" value="THIOL:DISULFIDE INTERCHANGE PROTEIN DSBE"/>
    <property type="match status" value="1"/>
</dbReference>
<keyword evidence="1" id="KW-0732">Signal</keyword>
<reference evidence="4" key="1">
    <citation type="submission" date="2016-10" db="EMBL/GenBank/DDBJ databases">
        <authorList>
            <person name="Varghese N."/>
            <person name="Submissions S."/>
        </authorList>
    </citation>
    <scope>NUCLEOTIDE SEQUENCE [LARGE SCALE GENOMIC DNA]</scope>
    <source>
        <strain evidence="4">DSM 19110</strain>
    </source>
</reference>